<dbReference type="Proteomes" id="UP000798808">
    <property type="component" value="Unassembled WGS sequence"/>
</dbReference>
<accession>A0ABW9RQR4</accession>
<proteinExistence type="predicted"/>
<name>A0ABW9RQR4_9BACT</name>
<evidence type="ECO:0000313" key="1">
    <source>
        <dbReference type="EMBL" id="MTI25638.1"/>
    </source>
</evidence>
<sequence length="60" mass="7173">MKRLFKKGERVRNSGDGKVMEVLKYIKNKSSYLVECAWFDMEKKEIRTYKLKQDNLLKAS</sequence>
<comment type="caution">
    <text evidence="1">The sequence shown here is derived from an EMBL/GenBank/DDBJ whole genome shotgun (WGS) entry which is preliminary data.</text>
</comment>
<evidence type="ECO:0000313" key="2">
    <source>
        <dbReference type="Proteomes" id="UP000798808"/>
    </source>
</evidence>
<gene>
    <name evidence="1" type="ORF">E1163_11850</name>
</gene>
<protein>
    <recommendedName>
        <fullName evidence="3">DUF2158 domain-containing protein</fullName>
    </recommendedName>
</protein>
<evidence type="ECO:0008006" key="3">
    <source>
        <dbReference type="Google" id="ProtNLM"/>
    </source>
</evidence>
<dbReference type="RefSeq" id="WP_155171937.1">
    <property type="nucleotide sequence ID" value="NZ_BAAAFL010000012.1"/>
</dbReference>
<keyword evidence="2" id="KW-1185">Reference proteome</keyword>
<organism evidence="1 2">
    <name type="scientific">Fulvivirga kasyanovii</name>
    <dbReference type="NCBI Taxonomy" id="396812"/>
    <lineage>
        <taxon>Bacteria</taxon>
        <taxon>Pseudomonadati</taxon>
        <taxon>Bacteroidota</taxon>
        <taxon>Cytophagia</taxon>
        <taxon>Cytophagales</taxon>
        <taxon>Fulvivirgaceae</taxon>
        <taxon>Fulvivirga</taxon>
    </lineage>
</organism>
<dbReference type="EMBL" id="SMLW01000530">
    <property type="protein sequence ID" value="MTI25638.1"/>
    <property type="molecule type" value="Genomic_DNA"/>
</dbReference>
<reference evidence="1 2" key="1">
    <citation type="submission" date="2019-02" db="EMBL/GenBank/DDBJ databases">
        <authorList>
            <person name="Goldberg S.R."/>
            <person name="Haltli B.A."/>
            <person name="Correa H."/>
            <person name="Russell K.G."/>
        </authorList>
    </citation>
    <scope>NUCLEOTIDE SEQUENCE [LARGE SCALE GENOMIC DNA]</scope>
    <source>
        <strain evidence="1 2">JCM 16186</strain>
    </source>
</reference>